<sequence length="212" mass="24040">MEQVDKFKSDAMNWIDHMESNLIKREIQILRLFTQKTGLKQTHAVLIAAFFCFSFILTGFGGKAVTNCIGFFYPTLKSFNAVKSKGTADDSYWLTYWIVFGLFQVLEAFGDLFLFWVPFYQFVKCCCLIWLFAPQTNGAQVVFKHFVAPFVQTHQGSIDSTIKAAKTFGDQMQREVVKPVSQHVAKKVSEAAFDAITSQLRKPESVVEGDSN</sequence>
<dbReference type="AlphaFoldDB" id="A0A0H5R4Y3"/>
<feature type="transmembrane region" description="Helical" evidence="7">
    <location>
        <begin position="45"/>
        <end position="73"/>
    </location>
</feature>
<reference evidence="8" key="1">
    <citation type="submission" date="2015-04" db="EMBL/GenBank/DDBJ databases">
        <title>The genome sequence of the plant pathogenic Rhizarian Plasmodiophora brassicae reveals insights in its biotrophic life cycle and the origin of chitin synthesis.</title>
        <authorList>
            <person name="Schwelm A."/>
            <person name="Fogelqvist J."/>
            <person name="Knaust A."/>
            <person name="Julke S."/>
            <person name="Lilja T."/>
            <person name="Dhandapani V."/>
            <person name="Bonilla-Rosso G."/>
            <person name="Karlsson M."/>
            <person name="Shevchenko A."/>
            <person name="Choi S.R."/>
            <person name="Kim H.G."/>
            <person name="Park J.Y."/>
            <person name="Lim Y.P."/>
            <person name="Ludwig-Muller J."/>
            <person name="Dixelius C."/>
        </authorList>
    </citation>
    <scope>NUCLEOTIDE SEQUENCE</scope>
    <source>
        <tissue evidence="8">Potato root galls</tissue>
    </source>
</reference>
<evidence type="ECO:0000256" key="3">
    <source>
        <dbReference type="ARBA" id="ARBA00022692"/>
    </source>
</evidence>
<evidence type="ECO:0008006" key="9">
    <source>
        <dbReference type="Google" id="ProtNLM"/>
    </source>
</evidence>
<keyword evidence="3 7" id="KW-0812">Transmembrane</keyword>
<accession>A0A0H5R4Y3</accession>
<evidence type="ECO:0000256" key="5">
    <source>
        <dbReference type="ARBA" id="ARBA00023136"/>
    </source>
</evidence>
<evidence type="ECO:0000256" key="6">
    <source>
        <dbReference type="RuleBase" id="RU362006"/>
    </source>
</evidence>
<name>A0A0H5R4Y3_9EUKA</name>
<keyword evidence="4 7" id="KW-1133">Transmembrane helix</keyword>
<evidence type="ECO:0000256" key="1">
    <source>
        <dbReference type="ARBA" id="ARBA00004141"/>
    </source>
</evidence>
<comment type="subcellular location">
    <subcellularLocation>
        <location evidence="1 6">Membrane</location>
        <topology evidence="1 6">Multi-pass membrane protein</topology>
    </subcellularLocation>
</comment>
<keyword evidence="5 7" id="KW-0472">Membrane</keyword>
<evidence type="ECO:0000256" key="2">
    <source>
        <dbReference type="ARBA" id="ARBA00008573"/>
    </source>
</evidence>
<evidence type="ECO:0000256" key="7">
    <source>
        <dbReference type="SAM" id="Phobius"/>
    </source>
</evidence>
<evidence type="ECO:0000313" key="8">
    <source>
        <dbReference type="EMBL" id="CRZ08852.1"/>
    </source>
</evidence>
<comment type="similarity">
    <text evidence="2 6">Belongs to the DP1 family.</text>
</comment>
<dbReference type="GO" id="GO:0016020">
    <property type="term" value="C:membrane"/>
    <property type="evidence" value="ECO:0007669"/>
    <property type="project" value="UniProtKB-SubCell"/>
</dbReference>
<feature type="transmembrane region" description="Helical" evidence="7">
    <location>
        <begin position="93"/>
        <end position="114"/>
    </location>
</feature>
<evidence type="ECO:0000256" key="4">
    <source>
        <dbReference type="ARBA" id="ARBA00022989"/>
    </source>
</evidence>
<dbReference type="EMBL" id="HACM01008410">
    <property type="protein sequence ID" value="CRZ08852.1"/>
    <property type="molecule type" value="Transcribed_RNA"/>
</dbReference>
<proteinExistence type="inferred from homology"/>
<organism evidence="8">
    <name type="scientific">Spongospora subterranea</name>
    <dbReference type="NCBI Taxonomy" id="70186"/>
    <lineage>
        <taxon>Eukaryota</taxon>
        <taxon>Sar</taxon>
        <taxon>Rhizaria</taxon>
        <taxon>Endomyxa</taxon>
        <taxon>Phytomyxea</taxon>
        <taxon>Plasmodiophorida</taxon>
        <taxon>Plasmodiophoridae</taxon>
        <taxon>Spongospora</taxon>
    </lineage>
</organism>
<dbReference type="InterPro" id="IPR004345">
    <property type="entry name" value="TB2_DP1_HVA22"/>
</dbReference>
<protein>
    <recommendedName>
        <fullName evidence="9">Receptor expression-enhancing protein</fullName>
    </recommendedName>
</protein>
<dbReference type="PANTHER" id="PTHR12300:SF161">
    <property type="entry name" value="RECEPTOR EXPRESSION-ENHANCING PROTEIN"/>
    <property type="match status" value="1"/>
</dbReference>
<dbReference type="Pfam" id="PF03134">
    <property type="entry name" value="TB2_DP1_HVA22"/>
    <property type="match status" value="1"/>
</dbReference>
<dbReference type="PANTHER" id="PTHR12300">
    <property type="entry name" value="HVA22-LIKE PROTEINS"/>
    <property type="match status" value="1"/>
</dbReference>